<dbReference type="CDD" id="cd24098">
    <property type="entry name" value="ASKHA_NBD_TobZ_N"/>
    <property type="match status" value="1"/>
</dbReference>
<evidence type="ECO:0008006" key="6">
    <source>
        <dbReference type="Google" id="ProtNLM"/>
    </source>
</evidence>
<organism evidence="4 5">
    <name type="scientific">Eubacterium ventriosum</name>
    <dbReference type="NCBI Taxonomy" id="39496"/>
    <lineage>
        <taxon>Bacteria</taxon>
        <taxon>Bacillati</taxon>
        <taxon>Bacillota</taxon>
        <taxon>Clostridia</taxon>
        <taxon>Eubacteriales</taxon>
        <taxon>Eubacteriaceae</taxon>
        <taxon>Eubacterium</taxon>
    </lineage>
</organism>
<dbReference type="RefSeq" id="WP_118379262.1">
    <property type="nucleotide sequence ID" value="NZ_CABJDQ010000002.1"/>
</dbReference>
<dbReference type="AlphaFoldDB" id="A0A415LEX6"/>
<gene>
    <name evidence="4" type="ORF">DW018_02870</name>
</gene>
<evidence type="ECO:0000313" key="5">
    <source>
        <dbReference type="Proteomes" id="UP000283314"/>
    </source>
</evidence>
<protein>
    <recommendedName>
        <fullName evidence="6">Carbamoyl transferase</fullName>
    </recommendedName>
</protein>
<dbReference type="InterPro" id="IPR051338">
    <property type="entry name" value="NodU/CmcH_Carbamoyltrnsfr"/>
</dbReference>
<evidence type="ECO:0000313" key="4">
    <source>
        <dbReference type="EMBL" id="RHL47079.1"/>
    </source>
</evidence>
<proteinExistence type="inferred from homology"/>
<name>A0A415LEX6_9FIRM</name>
<dbReference type="SUPFAM" id="SSF53067">
    <property type="entry name" value="Actin-like ATPase domain"/>
    <property type="match status" value="1"/>
</dbReference>
<dbReference type="GeneID" id="66466175"/>
<dbReference type="PANTHER" id="PTHR34847:SF1">
    <property type="entry name" value="NODULATION PROTEIN U"/>
    <property type="match status" value="1"/>
</dbReference>
<feature type="domain" description="Carbamoyltransferase" evidence="2">
    <location>
        <begin position="3"/>
        <end position="320"/>
    </location>
</feature>
<dbReference type="InterPro" id="IPR031730">
    <property type="entry name" value="Carbam_trans_C"/>
</dbReference>
<dbReference type="PANTHER" id="PTHR34847">
    <property type="entry name" value="NODULATION PROTEIN U"/>
    <property type="match status" value="1"/>
</dbReference>
<sequence>MIVLGLKVFGHDTGAALIEDTDGDVKITAISEERLNRRKHTSRFPIFSIDYCLKNHNISLEDVDCIVFNERKKSNNINDFFDFSYAYEYKKYDATVGKKFKWDKNKVNIINHHDAHAASAFFASSYDDATILVVDSSGNMGESQSIYSANGNEIKLLDRSLSRGIGKLYDLATYQILGFKPAGDAGKTMGLSAYGADEKKLEYSFSGYYQGINTNYSKIIEEKNETIKLKCNIEKCKCEEDLLSYPYNKLAYEVQKETERAMLHLIEYAWEIAPSTNLCIAGGVGLNCIANDLIRRKGKFENIFIQPAADDSGIPLGAALYGYNCILKKENNFNMNTASLGKTYSKDSYIQMFKENGINYKFKTIREIAEDLSQGKIYGWFSGGSEYGPRALGNRSILCDPRNIENRNKINMKIKHREVYRPFAPIVLEHHAQEYFDIDIPSPFMLYAPKVKDKCVELAPAVVHRDNTARLQTVNKENNLLMYKLLSEFENITGVPILINTSFNDREPIVETPIDAIICMLSTNLDGCYFEGVFVSKNDNNKETLKRLIEKRKKFLYEKKNILKEKYCYS</sequence>
<dbReference type="InterPro" id="IPR043129">
    <property type="entry name" value="ATPase_NBD"/>
</dbReference>
<accession>A0A415LEX6</accession>
<dbReference type="Gene3D" id="3.90.870.20">
    <property type="entry name" value="Carbamoyltransferase, C-terminal domain"/>
    <property type="match status" value="1"/>
</dbReference>
<comment type="caution">
    <text evidence="4">The sequence shown here is derived from an EMBL/GenBank/DDBJ whole genome shotgun (WGS) entry which is preliminary data.</text>
</comment>
<dbReference type="EMBL" id="QROT01000002">
    <property type="protein sequence ID" value="RHL47079.1"/>
    <property type="molecule type" value="Genomic_DNA"/>
</dbReference>
<evidence type="ECO:0000259" key="3">
    <source>
        <dbReference type="Pfam" id="PF16861"/>
    </source>
</evidence>
<reference evidence="4 5" key="1">
    <citation type="submission" date="2018-08" db="EMBL/GenBank/DDBJ databases">
        <title>A genome reference for cultivated species of the human gut microbiota.</title>
        <authorList>
            <person name="Zou Y."/>
            <person name="Xue W."/>
            <person name="Luo G."/>
        </authorList>
    </citation>
    <scope>NUCLEOTIDE SEQUENCE [LARGE SCALE GENOMIC DNA]</scope>
    <source>
        <strain evidence="4 5">AF37-4</strain>
    </source>
</reference>
<dbReference type="InterPro" id="IPR003696">
    <property type="entry name" value="Carbtransf_dom"/>
</dbReference>
<dbReference type="InterPro" id="IPR038152">
    <property type="entry name" value="Carbam_trans_C_sf"/>
</dbReference>
<evidence type="ECO:0000259" key="2">
    <source>
        <dbReference type="Pfam" id="PF02543"/>
    </source>
</evidence>
<evidence type="ECO:0000256" key="1">
    <source>
        <dbReference type="ARBA" id="ARBA00006129"/>
    </source>
</evidence>
<comment type="similarity">
    <text evidence="1">Belongs to the NodU/CmcH family.</text>
</comment>
<dbReference type="Pfam" id="PF16861">
    <property type="entry name" value="Carbam_trans_C"/>
    <property type="match status" value="1"/>
</dbReference>
<dbReference type="Proteomes" id="UP000283314">
    <property type="component" value="Unassembled WGS sequence"/>
</dbReference>
<dbReference type="Gene3D" id="3.30.420.40">
    <property type="match status" value="2"/>
</dbReference>
<feature type="domain" description="Carbamoyltransferase C-terminal" evidence="3">
    <location>
        <begin position="369"/>
        <end position="537"/>
    </location>
</feature>
<dbReference type="Pfam" id="PF02543">
    <property type="entry name" value="Carbam_trans_N"/>
    <property type="match status" value="1"/>
</dbReference>
<dbReference type="GO" id="GO:0003824">
    <property type="term" value="F:catalytic activity"/>
    <property type="evidence" value="ECO:0007669"/>
    <property type="project" value="InterPro"/>
</dbReference>